<reference evidence="3 4" key="1">
    <citation type="submission" date="2018-06" db="EMBL/GenBank/DDBJ databases">
        <title>Genomic Encyclopedia of Archaeal and Bacterial Type Strains, Phase II (KMG-II): from individual species to whole genera.</title>
        <authorList>
            <person name="Goeker M."/>
        </authorList>
    </citation>
    <scope>NUCLEOTIDE SEQUENCE [LARGE SCALE GENOMIC DNA]</scope>
    <source>
        <strain evidence="3 4">DSM 15361</strain>
    </source>
</reference>
<comment type="caution">
    <text evidence="3">The sequence shown here is derived from an EMBL/GenBank/DDBJ whole genome shotgun (WGS) entry which is preliminary data.</text>
</comment>
<dbReference type="Pfam" id="PF11827">
    <property type="entry name" value="DUF3347"/>
    <property type="match status" value="1"/>
</dbReference>
<feature type="domain" description="DUF3347" evidence="2">
    <location>
        <begin position="63"/>
        <end position="132"/>
    </location>
</feature>
<dbReference type="PROSITE" id="PS51257">
    <property type="entry name" value="PROKAR_LIPOPROTEIN"/>
    <property type="match status" value="1"/>
</dbReference>
<gene>
    <name evidence="3" type="ORF">LX95_01787</name>
</gene>
<feature type="region of interest" description="Disordered" evidence="1">
    <location>
        <begin position="24"/>
        <end position="49"/>
    </location>
</feature>
<dbReference type="RefSeq" id="WP_111541082.1">
    <property type="nucleotide sequence ID" value="NZ_QKYV01000004.1"/>
</dbReference>
<accession>A0A2W7I3E5</accession>
<evidence type="ECO:0000313" key="3">
    <source>
        <dbReference type="EMBL" id="PZW40719.1"/>
    </source>
</evidence>
<evidence type="ECO:0000256" key="1">
    <source>
        <dbReference type="SAM" id="MobiDB-lite"/>
    </source>
</evidence>
<dbReference type="AlphaFoldDB" id="A0A2W7I3E5"/>
<protein>
    <submittedName>
        <fullName evidence="3">Uncharacterized protein DUF3347</fullName>
    </submittedName>
</protein>
<keyword evidence="4" id="KW-1185">Reference proteome</keyword>
<feature type="compositionally biased region" description="Low complexity" evidence="1">
    <location>
        <begin position="28"/>
        <end position="38"/>
    </location>
</feature>
<dbReference type="EMBL" id="QKYV01000004">
    <property type="protein sequence ID" value="PZW40719.1"/>
    <property type="molecule type" value="Genomic_DNA"/>
</dbReference>
<dbReference type="Proteomes" id="UP000249542">
    <property type="component" value="Unassembled WGS sequence"/>
</dbReference>
<evidence type="ECO:0000313" key="4">
    <source>
        <dbReference type="Proteomes" id="UP000249542"/>
    </source>
</evidence>
<name>A0A2W7I3E5_9FLAO</name>
<sequence>MKTHLILMTSILIGLSTISCNEEEKNNKQNQKTKNGTEVSNSLSQKNEDLSLGHEDSQNIFLYYRKIKRGLINSNLEETKSVATKFIEKIDYSNQAIKTHVENIQNSSTLEDQRHHFNALSVEMEKYLKDSTSKDVVYKQYCPMAFDGKGAFWLSQSKEIMNPYFGDKMLHCGSIQGTIK</sequence>
<evidence type="ECO:0000259" key="2">
    <source>
        <dbReference type="Pfam" id="PF11827"/>
    </source>
</evidence>
<organism evidence="3 4">
    <name type="scientific">Mesonia algae</name>
    <dbReference type="NCBI Taxonomy" id="213248"/>
    <lineage>
        <taxon>Bacteria</taxon>
        <taxon>Pseudomonadati</taxon>
        <taxon>Bacteroidota</taxon>
        <taxon>Flavobacteriia</taxon>
        <taxon>Flavobacteriales</taxon>
        <taxon>Flavobacteriaceae</taxon>
        <taxon>Mesonia</taxon>
    </lineage>
</organism>
<proteinExistence type="predicted"/>
<dbReference type="InterPro" id="IPR021782">
    <property type="entry name" value="DUF3347"/>
</dbReference>